<reference evidence="3" key="3">
    <citation type="submission" date="2020-12" db="UniProtKB">
        <authorList>
            <consortium name="EnsemblPlants"/>
        </authorList>
    </citation>
    <scope>IDENTIFICATION</scope>
</reference>
<dbReference type="Proteomes" id="UP000006727">
    <property type="component" value="Chromosome 4"/>
</dbReference>
<sequence length="599" mass="66931">MGGGLFDSMLDPYSTACMYPRAQTRGRYYRPRSPAYDYPGFTGMPENRVFSSEVKETPVGRAVRTIPVTDGSAPVAMSRNVDRVKTPPELERFASKELAARKIQAVYRGYSVRRTQPLKHLRLTMKVKEELKKLKLKLEGEEQRKKLCSDPQERIRWTEGVMALLLRLDQLQGAHPDVRIIRKAVAKELIALQGQLDSLSDSSEEHSVGDAPEENITMRDAAGEGTKIFHDDANIPAVETTEGVEFKNNISQELNDFENKNFAPTVQEADDIHSALEVNQTKYQSSVLEEGNEMDENNSDDIKVNENLTPEHQLPVEISIGEGNEERMLGSNPALDLAEGDKGSVFRTENHITGEGCQIDDAVASAPCKDSTEDPIAVKNEATVPVENDRSSELGHTTRSEAERPMIEVEKPELNTAPNSSVDGFYPDALMRLEGREDDAGLPDLGGRWMISASPSKTPCLESQCAASLEVGQSQSPTAENCNALSNRALLQQLLEENRKLKDVVGQVLHWGKQQNDIIYNLASRIEKLEEHRPQANMLHEEKNKGRNGSSTETYLAGDRGRSLPRMERNRRKGRSRHRFQLGYLDPENWLSADSDECF</sequence>
<dbReference type="PROSITE" id="PS50096">
    <property type="entry name" value="IQ"/>
    <property type="match status" value="1"/>
</dbReference>
<dbReference type="SUPFAM" id="SSF63491">
    <property type="entry name" value="BAG domain"/>
    <property type="match status" value="1"/>
</dbReference>
<feature type="compositionally biased region" description="Basic and acidic residues" evidence="1">
    <location>
        <begin position="559"/>
        <end position="568"/>
    </location>
</feature>
<evidence type="ECO:0000256" key="1">
    <source>
        <dbReference type="SAM" id="MobiDB-lite"/>
    </source>
</evidence>
<organism evidence="3 4">
    <name type="scientific">Physcomitrium patens</name>
    <name type="common">Spreading-leaved earth moss</name>
    <name type="synonym">Physcomitrella patens</name>
    <dbReference type="NCBI Taxonomy" id="3218"/>
    <lineage>
        <taxon>Eukaryota</taxon>
        <taxon>Viridiplantae</taxon>
        <taxon>Streptophyta</taxon>
        <taxon>Embryophyta</taxon>
        <taxon>Bryophyta</taxon>
        <taxon>Bryophytina</taxon>
        <taxon>Bryopsida</taxon>
        <taxon>Funariidae</taxon>
        <taxon>Funariales</taxon>
        <taxon>Funariaceae</taxon>
        <taxon>Physcomitrium</taxon>
    </lineage>
</organism>
<reference evidence="3 4" key="2">
    <citation type="journal article" date="2018" name="Plant J.">
        <title>The Physcomitrella patens chromosome-scale assembly reveals moss genome structure and evolution.</title>
        <authorList>
            <person name="Lang D."/>
            <person name="Ullrich K.K."/>
            <person name="Murat F."/>
            <person name="Fuchs J."/>
            <person name="Jenkins J."/>
            <person name="Haas F.B."/>
            <person name="Piednoel M."/>
            <person name="Gundlach H."/>
            <person name="Van Bel M."/>
            <person name="Meyberg R."/>
            <person name="Vives C."/>
            <person name="Morata J."/>
            <person name="Symeonidi A."/>
            <person name="Hiss M."/>
            <person name="Muchero W."/>
            <person name="Kamisugi Y."/>
            <person name="Saleh O."/>
            <person name="Blanc G."/>
            <person name="Decker E.L."/>
            <person name="van Gessel N."/>
            <person name="Grimwood J."/>
            <person name="Hayes R.D."/>
            <person name="Graham S.W."/>
            <person name="Gunter L.E."/>
            <person name="McDaniel S.F."/>
            <person name="Hoernstein S.N.W."/>
            <person name="Larsson A."/>
            <person name="Li F.W."/>
            <person name="Perroud P.F."/>
            <person name="Phillips J."/>
            <person name="Ranjan P."/>
            <person name="Rokshar D.S."/>
            <person name="Rothfels C.J."/>
            <person name="Schneider L."/>
            <person name="Shu S."/>
            <person name="Stevenson D.W."/>
            <person name="Thummler F."/>
            <person name="Tillich M."/>
            <person name="Villarreal Aguilar J.C."/>
            <person name="Widiez T."/>
            <person name="Wong G.K."/>
            <person name="Wymore A."/>
            <person name="Zhang Y."/>
            <person name="Zimmer A.D."/>
            <person name="Quatrano R.S."/>
            <person name="Mayer K.F.X."/>
            <person name="Goodstein D."/>
            <person name="Casacuberta J.M."/>
            <person name="Vandepoele K."/>
            <person name="Reski R."/>
            <person name="Cuming A.C."/>
            <person name="Tuskan G.A."/>
            <person name="Maumus F."/>
            <person name="Salse J."/>
            <person name="Schmutz J."/>
            <person name="Rensing S.A."/>
        </authorList>
    </citation>
    <scope>NUCLEOTIDE SEQUENCE [LARGE SCALE GENOMIC DNA]</scope>
    <source>
        <strain evidence="3 4">cv. Gransden 2004</strain>
    </source>
</reference>
<feature type="compositionally biased region" description="Basic and acidic residues" evidence="1">
    <location>
        <begin position="387"/>
        <end position="401"/>
    </location>
</feature>
<dbReference type="PANTHER" id="PTHR33322:SF4">
    <property type="entry name" value="BAG DOMAIN CONTAINING PROTEIN, EXPRESSED"/>
    <property type="match status" value="1"/>
</dbReference>
<reference evidence="3 4" key="1">
    <citation type="journal article" date="2008" name="Science">
        <title>The Physcomitrella genome reveals evolutionary insights into the conquest of land by plants.</title>
        <authorList>
            <person name="Rensing S."/>
            <person name="Lang D."/>
            <person name="Zimmer A."/>
            <person name="Terry A."/>
            <person name="Salamov A."/>
            <person name="Shapiro H."/>
            <person name="Nishiyama T."/>
            <person name="Perroud P.-F."/>
            <person name="Lindquist E."/>
            <person name="Kamisugi Y."/>
            <person name="Tanahashi T."/>
            <person name="Sakakibara K."/>
            <person name="Fujita T."/>
            <person name="Oishi K."/>
            <person name="Shin-I T."/>
            <person name="Kuroki Y."/>
            <person name="Toyoda A."/>
            <person name="Suzuki Y."/>
            <person name="Hashimoto A."/>
            <person name="Yamaguchi K."/>
            <person name="Sugano A."/>
            <person name="Kohara Y."/>
            <person name="Fujiyama A."/>
            <person name="Anterola A."/>
            <person name="Aoki S."/>
            <person name="Ashton N."/>
            <person name="Barbazuk W.B."/>
            <person name="Barker E."/>
            <person name="Bennetzen J."/>
            <person name="Bezanilla M."/>
            <person name="Blankenship R."/>
            <person name="Cho S.H."/>
            <person name="Dutcher S."/>
            <person name="Estelle M."/>
            <person name="Fawcett J.A."/>
            <person name="Gundlach H."/>
            <person name="Hanada K."/>
            <person name="Heyl A."/>
            <person name="Hicks K.A."/>
            <person name="Hugh J."/>
            <person name="Lohr M."/>
            <person name="Mayer K."/>
            <person name="Melkozernov A."/>
            <person name="Murata T."/>
            <person name="Nelson D."/>
            <person name="Pils B."/>
            <person name="Prigge M."/>
            <person name="Reiss B."/>
            <person name="Renner T."/>
            <person name="Rombauts S."/>
            <person name="Rushton P."/>
            <person name="Sanderfoot A."/>
            <person name="Schween G."/>
            <person name="Shiu S.-H."/>
            <person name="Stueber K."/>
            <person name="Theodoulou F.L."/>
            <person name="Tu H."/>
            <person name="Van de Peer Y."/>
            <person name="Verrier P.J."/>
            <person name="Waters E."/>
            <person name="Wood A."/>
            <person name="Yang L."/>
            <person name="Cove D."/>
            <person name="Cuming A."/>
            <person name="Hasebe M."/>
            <person name="Lucas S."/>
            <person name="Mishler D.B."/>
            <person name="Reski R."/>
            <person name="Grigoriev I."/>
            <person name="Quatrano R.S."/>
            <person name="Boore J.L."/>
        </authorList>
    </citation>
    <scope>NUCLEOTIDE SEQUENCE [LARGE SCALE GENOMIC DNA]</scope>
    <source>
        <strain evidence="3 4">cv. Gransden 2004</strain>
    </source>
</reference>
<dbReference type="Pfam" id="PF02179">
    <property type="entry name" value="BAG"/>
    <property type="match status" value="1"/>
</dbReference>
<dbReference type="EnsemblPlants" id="Pp3c4_24420V3.2">
    <property type="protein sequence ID" value="Pp3c4_24420V3.2"/>
    <property type="gene ID" value="Pp3c4_24420"/>
</dbReference>
<feature type="domain" description="BAG" evidence="2">
    <location>
        <begin position="126"/>
        <end position="200"/>
    </location>
</feature>
<proteinExistence type="predicted"/>
<evidence type="ECO:0000313" key="4">
    <source>
        <dbReference type="Proteomes" id="UP000006727"/>
    </source>
</evidence>
<dbReference type="AlphaFoldDB" id="A0A7I4DT82"/>
<dbReference type="EMBL" id="ABEU02000004">
    <property type="status" value="NOT_ANNOTATED_CDS"/>
    <property type="molecule type" value="Genomic_DNA"/>
</dbReference>
<protein>
    <recommendedName>
        <fullName evidence="2">BAG domain-containing protein</fullName>
    </recommendedName>
</protein>
<dbReference type="PANTHER" id="PTHR33322">
    <property type="entry name" value="BAG DOMAIN CONTAINING PROTEIN, EXPRESSED"/>
    <property type="match status" value="1"/>
</dbReference>
<evidence type="ECO:0000259" key="2">
    <source>
        <dbReference type="PROSITE" id="PS51035"/>
    </source>
</evidence>
<dbReference type="CDD" id="cd23767">
    <property type="entry name" value="IQCD"/>
    <property type="match status" value="1"/>
</dbReference>
<dbReference type="GO" id="GO:0051087">
    <property type="term" value="F:protein-folding chaperone binding"/>
    <property type="evidence" value="ECO:0007669"/>
    <property type="project" value="InterPro"/>
</dbReference>
<dbReference type="PROSITE" id="PS51035">
    <property type="entry name" value="BAG"/>
    <property type="match status" value="1"/>
</dbReference>
<dbReference type="Gramene" id="Pp3c4_24420V3.2">
    <property type="protein sequence ID" value="Pp3c4_24420V3.2"/>
    <property type="gene ID" value="Pp3c4_24420"/>
</dbReference>
<dbReference type="SMART" id="SM00264">
    <property type="entry name" value="BAG"/>
    <property type="match status" value="1"/>
</dbReference>
<name>A0A7I4DT82_PHYPA</name>
<dbReference type="InterPro" id="IPR003103">
    <property type="entry name" value="BAG_domain"/>
</dbReference>
<feature type="region of interest" description="Disordered" evidence="1">
    <location>
        <begin position="539"/>
        <end position="576"/>
    </location>
</feature>
<gene>
    <name evidence="3" type="primary">LOC112281650</name>
</gene>
<accession>A0A7I4DT82</accession>
<keyword evidence="4" id="KW-1185">Reference proteome</keyword>
<evidence type="ECO:0000313" key="3">
    <source>
        <dbReference type="EnsemblPlants" id="Pp3c4_24420V3.2"/>
    </source>
</evidence>
<dbReference type="InterPro" id="IPR040400">
    <property type="entry name" value="BAG5/6/7/8"/>
</dbReference>
<feature type="region of interest" description="Disordered" evidence="1">
    <location>
        <begin position="366"/>
        <end position="401"/>
    </location>
</feature>